<proteinExistence type="predicted"/>
<dbReference type="Proteomes" id="UP001151760">
    <property type="component" value="Unassembled WGS sequence"/>
</dbReference>
<gene>
    <name evidence="1" type="ORF">Tco_0876269</name>
</gene>
<accession>A0ABQ5BUY2</accession>
<name>A0ABQ5BUY2_9ASTR</name>
<reference evidence="1" key="2">
    <citation type="submission" date="2022-01" db="EMBL/GenBank/DDBJ databases">
        <authorList>
            <person name="Yamashiro T."/>
            <person name="Shiraishi A."/>
            <person name="Satake H."/>
            <person name="Nakayama K."/>
        </authorList>
    </citation>
    <scope>NUCLEOTIDE SEQUENCE</scope>
</reference>
<comment type="caution">
    <text evidence="1">The sequence shown here is derived from an EMBL/GenBank/DDBJ whole genome shotgun (WGS) entry which is preliminary data.</text>
</comment>
<reference evidence="1" key="1">
    <citation type="journal article" date="2022" name="Int. J. Mol. Sci.">
        <title>Draft Genome of Tanacetum Coccineum: Genomic Comparison of Closely Related Tanacetum-Family Plants.</title>
        <authorList>
            <person name="Yamashiro T."/>
            <person name="Shiraishi A."/>
            <person name="Nakayama K."/>
            <person name="Satake H."/>
        </authorList>
    </citation>
    <scope>NUCLEOTIDE SEQUENCE</scope>
</reference>
<sequence>MPIPSGITSIRIDSTSGPSVAETCMANIVNLGPVSPSKNRVDEPVSKGVETVKSWGCMDYARTLIDIRADRELKKDMVIVILNVKDDGEVLHTVRVEYVVPTGRVITTVSIKVPTGSSQCLISSDLKKDEYETWAMKMEYWIMNSDHNLWNIVLHGNSRKQTGRDPRGNIMILPPVTIESKLAVNEMTKSIELFYFIKARFGGNEESKKMRKSMLIEGSWTFCNENVQRKKFGFKETMDHGNEKIGEVLMVFFADGSCLFAAGNGSEGVSVVIGVGADGYMNVLVYFSDATGC</sequence>
<evidence type="ECO:0000313" key="1">
    <source>
        <dbReference type="EMBL" id="GJT17563.1"/>
    </source>
</evidence>
<keyword evidence="2" id="KW-1185">Reference proteome</keyword>
<protein>
    <submittedName>
        <fullName evidence="1">Uncharacterized protein</fullName>
    </submittedName>
</protein>
<dbReference type="EMBL" id="BQNB010013568">
    <property type="protein sequence ID" value="GJT17563.1"/>
    <property type="molecule type" value="Genomic_DNA"/>
</dbReference>
<evidence type="ECO:0000313" key="2">
    <source>
        <dbReference type="Proteomes" id="UP001151760"/>
    </source>
</evidence>
<organism evidence="1 2">
    <name type="scientific">Tanacetum coccineum</name>
    <dbReference type="NCBI Taxonomy" id="301880"/>
    <lineage>
        <taxon>Eukaryota</taxon>
        <taxon>Viridiplantae</taxon>
        <taxon>Streptophyta</taxon>
        <taxon>Embryophyta</taxon>
        <taxon>Tracheophyta</taxon>
        <taxon>Spermatophyta</taxon>
        <taxon>Magnoliopsida</taxon>
        <taxon>eudicotyledons</taxon>
        <taxon>Gunneridae</taxon>
        <taxon>Pentapetalae</taxon>
        <taxon>asterids</taxon>
        <taxon>campanulids</taxon>
        <taxon>Asterales</taxon>
        <taxon>Asteraceae</taxon>
        <taxon>Asteroideae</taxon>
        <taxon>Anthemideae</taxon>
        <taxon>Anthemidinae</taxon>
        <taxon>Tanacetum</taxon>
    </lineage>
</organism>